<evidence type="ECO:0000313" key="11">
    <source>
        <dbReference type="EMBL" id="PIA95676.1"/>
    </source>
</evidence>
<dbReference type="EC" id="2.3.2.31" evidence="2"/>
<keyword evidence="6" id="KW-0863">Zinc-finger</keyword>
<keyword evidence="14" id="KW-1185">Reference proteome</keyword>
<keyword evidence="5" id="KW-0677">Repeat</keyword>
<dbReference type="SMART" id="SM00647">
    <property type="entry name" value="IBR"/>
    <property type="match status" value="2"/>
</dbReference>
<evidence type="ECO:0000256" key="7">
    <source>
        <dbReference type="ARBA" id="ARBA00022786"/>
    </source>
</evidence>
<evidence type="ECO:0000259" key="10">
    <source>
        <dbReference type="PROSITE" id="PS51873"/>
    </source>
</evidence>
<evidence type="ECO:0000256" key="1">
    <source>
        <dbReference type="ARBA" id="ARBA00001798"/>
    </source>
</evidence>
<dbReference type="InterPro" id="IPR002867">
    <property type="entry name" value="IBR_dom"/>
</dbReference>
<dbReference type="CDD" id="cd20335">
    <property type="entry name" value="BRcat_RBR"/>
    <property type="match status" value="1"/>
</dbReference>
<dbReference type="GO" id="GO:0008270">
    <property type="term" value="F:zinc ion binding"/>
    <property type="evidence" value="ECO:0007669"/>
    <property type="project" value="UniProtKB-KW"/>
</dbReference>
<proteinExistence type="predicted"/>
<reference evidence="11 13" key="1">
    <citation type="submission" date="2015-10" db="EMBL/GenBank/DDBJ databases">
        <title>The cercosporin biosynthetic gene cluster was horizontally transferred to several fungal lineages and shown to be expanded in Cercospora beticola based on microsynteny with recipient genomes.</title>
        <authorList>
            <person name="De Jonge R."/>
            <person name="Ebert M.K."/>
            <person name="Suttle J.C."/>
            <person name="Jurick Ii W.M."/>
            <person name="Secor G.A."/>
            <person name="Thomma B.P."/>
            <person name="Van De Peer Y."/>
            <person name="Bolton M.D."/>
        </authorList>
    </citation>
    <scope>NUCLEOTIDE SEQUENCE [LARGE SCALE GENOMIC DNA]</scope>
    <source>
        <strain evidence="11 13">09-40</strain>
    </source>
</reference>
<dbReference type="OrthoDB" id="9977870at2759"/>
<accession>A0A2G5HT18</accession>
<comment type="catalytic activity">
    <reaction evidence="1">
        <text>[E2 ubiquitin-conjugating enzyme]-S-ubiquitinyl-L-cysteine + [acceptor protein]-L-lysine = [E2 ubiquitin-conjugating enzyme]-L-cysteine + [acceptor protein]-N(6)-ubiquitinyl-L-lysine.</text>
        <dbReference type="EC" id="2.3.2.31"/>
    </reaction>
</comment>
<evidence type="ECO:0000256" key="5">
    <source>
        <dbReference type="ARBA" id="ARBA00022737"/>
    </source>
</evidence>
<dbReference type="InterPro" id="IPR031127">
    <property type="entry name" value="E3_UB_ligase_RBR"/>
</dbReference>
<dbReference type="AlphaFoldDB" id="A0A2G5HT18"/>
<organism evidence="11 13">
    <name type="scientific">Cercospora beticola</name>
    <name type="common">Sugarbeet leaf spot fungus</name>
    <dbReference type="NCBI Taxonomy" id="122368"/>
    <lineage>
        <taxon>Eukaryota</taxon>
        <taxon>Fungi</taxon>
        <taxon>Dikarya</taxon>
        <taxon>Ascomycota</taxon>
        <taxon>Pezizomycotina</taxon>
        <taxon>Dothideomycetes</taxon>
        <taxon>Dothideomycetidae</taxon>
        <taxon>Mycosphaerellales</taxon>
        <taxon>Mycosphaerellaceae</taxon>
        <taxon>Cercospora</taxon>
    </lineage>
</organism>
<evidence type="ECO:0000256" key="2">
    <source>
        <dbReference type="ARBA" id="ARBA00012251"/>
    </source>
</evidence>
<dbReference type="Pfam" id="PF01485">
    <property type="entry name" value="IBR"/>
    <property type="match status" value="2"/>
</dbReference>
<dbReference type="GO" id="GO:0061630">
    <property type="term" value="F:ubiquitin protein ligase activity"/>
    <property type="evidence" value="ECO:0007669"/>
    <property type="project" value="UniProtKB-EC"/>
</dbReference>
<dbReference type="InterPro" id="IPR044066">
    <property type="entry name" value="TRIAD_supradom"/>
</dbReference>
<evidence type="ECO:0000313" key="14">
    <source>
        <dbReference type="Proteomes" id="UP001302367"/>
    </source>
</evidence>
<dbReference type="EMBL" id="CP134191">
    <property type="protein sequence ID" value="WPB06833.1"/>
    <property type="molecule type" value="Genomic_DNA"/>
</dbReference>
<feature type="region of interest" description="Disordered" evidence="9">
    <location>
        <begin position="49"/>
        <end position="90"/>
    </location>
</feature>
<evidence type="ECO:0000313" key="12">
    <source>
        <dbReference type="EMBL" id="WPB06833.1"/>
    </source>
</evidence>
<feature type="compositionally biased region" description="Pro residues" evidence="9">
    <location>
        <begin position="78"/>
        <end position="87"/>
    </location>
</feature>
<evidence type="ECO:0000256" key="9">
    <source>
        <dbReference type="SAM" id="MobiDB-lite"/>
    </source>
</evidence>
<evidence type="ECO:0000256" key="4">
    <source>
        <dbReference type="ARBA" id="ARBA00022723"/>
    </source>
</evidence>
<evidence type="ECO:0000256" key="8">
    <source>
        <dbReference type="ARBA" id="ARBA00022833"/>
    </source>
</evidence>
<keyword evidence="7" id="KW-0833">Ubl conjugation pathway</keyword>
<dbReference type="Proteomes" id="UP001302367">
    <property type="component" value="Chromosome 8"/>
</dbReference>
<name>A0A2G5HT18_CERBT</name>
<dbReference type="SUPFAM" id="SSF57850">
    <property type="entry name" value="RING/U-box"/>
    <property type="match status" value="1"/>
</dbReference>
<feature type="compositionally biased region" description="Polar residues" evidence="9">
    <location>
        <begin position="49"/>
        <end position="70"/>
    </location>
</feature>
<reference evidence="12 14" key="2">
    <citation type="submission" date="2023-09" db="EMBL/GenBank/DDBJ databases">
        <title>Complete-Gapless Cercospora beticola genome.</title>
        <authorList>
            <person name="Wyatt N.A."/>
            <person name="Spanner R.E."/>
            <person name="Bolton M.D."/>
        </authorList>
    </citation>
    <scope>NUCLEOTIDE SEQUENCE [LARGE SCALE GENOMIC DNA]</scope>
    <source>
        <strain evidence="12">Cb09-40</strain>
    </source>
</reference>
<protein>
    <recommendedName>
        <fullName evidence="2">RBR-type E3 ubiquitin transferase</fullName>
        <ecNumber evidence="2">2.3.2.31</ecNumber>
    </recommendedName>
</protein>
<keyword evidence="3" id="KW-0808">Transferase</keyword>
<feature type="region of interest" description="Disordered" evidence="9">
    <location>
        <begin position="1"/>
        <end position="21"/>
    </location>
</feature>
<keyword evidence="4" id="KW-0479">Metal-binding</keyword>
<feature type="domain" description="RING-type" evidence="10">
    <location>
        <begin position="87"/>
        <end position="282"/>
    </location>
</feature>
<evidence type="ECO:0000256" key="3">
    <source>
        <dbReference type="ARBA" id="ARBA00022679"/>
    </source>
</evidence>
<gene>
    <name evidence="11" type="ORF">CB0940_10128</name>
    <name evidence="12" type="ORF">RHO25_011493</name>
</gene>
<dbReference type="GO" id="GO:0016567">
    <property type="term" value="P:protein ubiquitination"/>
    <property type="evidence" value="ECO:0007669"/>
    <property type="project" value="InterPro"/>
</dbReference>
<sequence length="333" mass="37526">MEMSETLPLHAGTTPPTSTIDAGRTALQDYQHQLMILEEQNRQLRQSNMANNNFNPNTESQRRPPSNGSLFTAGPIRRPYPPAPPPASTRCTACGDTLEPKKMLHLNCRCAYCSSCLTHLFTRAMTDETLYPPSCHLLPIDFAKARPFLPHTLLRTYRHKTIELNTKNKTYCSNIAKCNAFIAPHSIHNGQAFCQKCGQATCVKCKEKEHFGPCDETKGLLAVMQMAGQRKWKACPECKRVVEKADGCNHIVCRCGTDFCYACGSIYGGCDCEEADEEDEDDYVMDEALLENLRAQMPPHRPRTPVLRDLQEDIIEDTMVAPFGWDQDEFTDR</sequence>
<dbReference type="Proteomes" id="UP000230605">
    <property type="component" value="Chromosome 8"/>
</dbReference>
<dbReference type="Gene3D" id="1.20.120.1750">
    <property type="match status" value="1"/>
</dbReference>
<dbReference type="EMBL" id="LKMD01000103">
    <property type="protein sequence ID" value="PIA95676.1"/>
    <property type="molecule type" value="Genomic_DNA"/>
</dbReference>
<dbReference type="PROSITE" id="PS51873">
    <property type="entry name" value="TRIAD"/>
    <property type="match status" value="1"/>
</dbReference>
<dbReference type="PANTHER" id="PTHR11685">
    <property type="entry name" value="RBR FAMILY RING FINGER AND IBR DOMAIN-CONTAINING"/>
    <property type="match status" value="1"/>
</dbReference>
<keyword evidence="8" id="KW-0862">Zinc</keyword>
<evidence type="ECO:0000256" key="6">
    <source>
        <dbReference type="ARBA" id="ARBA00022771"/>
    </source>
</evidence>
<evidence type="ECO:0000313" key="13">
    <source>
        <dbReference type="Proteomes" id="UP000230605"/>
    </source>
</evidence>
<dbReference type="CDD" id="cd22584">
    <property type="entry name" value="Rcat_RBR_unk"/>
    <property type="match status" value="1"/>
</dbReference>